<dbReference type="PANTHER" id="PTHR21366">
    <property type="entry name" value="GLYOXALASE FAMILY PROTEIN"/>
    <property type="match status" value="1"/>
</dbReference>
<accession>A0ABM7JBW5</accession>
<proteinExistence type="predicted"/>
<dbReference type="InterPro" id="IPR004360">
    <property type="entry name" value="Glyas_Fos-R_dOase_dom"/>
</dbReference>
<feature type="domain" description="VOC" evidence="1">
    <location>
        <begin position="6"/>
        <end position="123"/>
    </location>
</feature>
<dbReference type="Pfam" id="PF00903">
    <property type="entry name" value="Glyoxalase"/>
    <property type="match status" value="1"/>
</dbReference>
<organism evidence="2 3">
    <name type="scientific">Mycobacterium marseillense</name>
    <dbReference type="NCBI Taxonomy" id="701042"/>
    <lineage>
        <taxon>Bacteria</taxon>
        <taxon>Bacillati</taxon>
        <taxon>Actinomycetota</taxon>
        <taxon>Actinomycetes</taxon>
        <taxon>Mycobacteriales</taxon>
        <taxon>Mycobacteriaceae</taxon>
        <taxon>Mycobacterium</taxon>
        <taxon>Mycobacterium avium complex (MAC)</taxon>
    </lineage>
</organism>
<dbReference type="Proteomes" id="UP000466831">
    <property type="component" value="Chromosome"/>
</dbReference>
<keyword evidence="3" id="KW-1185">Reference proteome</keyword>
<gene>
    <name evidence="2" type="ORF">MMARJ_20240</name>
</gene>
<dbReference type="PANTHER" id="PTHR21366:SF22">
    <property type="entry name" value="VOC DOMAIN-CONTAINING PROTEIN"/>
    <property type="match status" value="1"/>
</dbReference>
<dbReference type="InterPro" id="IPR037523">
    <property type="entry name" value="VOC_core"/>
</dbReference>
<name>A0ABM7JBW5_9MYCO</name>
<dbReference type="GO" id="GO:0016829">
    <property type="term" value="F:lyase activity"/>
    <property type="evidence" value="ECO:0007669"/>
    <property type="project" value="UniProtKB-KW"/>
</dbReference>
<keyword evidence="2" id="KW-0456">Lyase</keyword>
<protein>
    <submittedName>
        <fullName evidence="2">Lactoylglutathione lyase</fullName>
    </submittedName>
</protein>
<dbReference type="EMBL" id="AP022584">
    <property type="protein sequence ID" value="BBY11284.1"/>
    <property type="molecule type" value="Genomic_DNA"/>
</dbReference>
<dbReference type="InterPro" id="IPR029068">
    <property type="entry name" value="Glyas_Bleomycin-R_OHBP_Dase"/>
</dbReference>
<dbReference type="PROSITE" id="PS51819">
    <property type="entry name" value="VOC"/>
    <property type="match status" value="1"/>
</dbReference>
<dbReference type="SUPFAM" id="SSF54593">
    <property type="entry name" value="Glyoxalase/Bleomycin resistance protein/Dihydroxybiphenyl dioxygenase"/>
    <property type="match status" value="1"/>
</dbReference>
<evidence type="ECO:0000259" key="1">
    <source>
        <dbReference type="PROSITE" id="PS51819"/>
    </source>
</evidence>
<dbReference type="Gene3D" id="3.10.180.10">
    <property type="entry name" value="2,3-Dihydroxybiphenyl 1,2-Dioxygenase, domain 1"/>
    <property type="match status" value="1"/>
</dbReference>
<sequence>MDFMRRVDYVIQYVESLESSVAFYRDVIGLKVRIEGDGYVEFEMANTKFSLFERSKLPELIGREGGRPPCGEIGFVIDDVDKEAKRLRDLGVEILTGPIDRPWHERTLHIADPDGNIIEFAQKLR</sequence>
<dbReference type="InterPro" id="IPR050383">
    <property type="entry name" value="GlyoxalaseI/FosfomycinResist"/>
</dbReference>
<evidence type="ECO:0000313" key="2">
    <source>
        <dbReference type="EMBL" id="BBY11284.1"/>
    </source>
</evidence>
<reference evidence="2 3" key="1">
    <citation type="journal article" date="2019" name="Emerg. Microbes Infect.">
        <title>Comprehensive subspecies identification of 175 nontuberculous mycobacteria species based on 7547 genomic profiles.</title>
        <authorList>
            <person name="Matsumoto Y."/>
            <person name="Kinjo T."/>
            <person name="Motooka D."/>
            <person name="Nabeya D."/>
            <person name="Jung N."/>
            <person name="Uechi K."/>
            <person name="Horii T."/>
            <person name="Iida T."/>
            <person name="Fujita J."/>
            <person name="Nakamura S."/>
        </authorList>
    </citation>
    <scope>NUCLEOTIDE SEQUENCE [LARGE SCALE GENOMIC DNA]</scope>
    <source>
        <strain evidence="2 3">JCM 17324</strain>
    </source>
</reference>
<evidence type="ECO:0000313" key="3">
    <source>
        <dbReference type="Proteomes" id="UP000466831"/>
    </source>
</evidence>
<dbReference type="CDD" id="cd07264">
    <property type="entry name" value="VOC_like"/>
    <property type="match status" value="1"/>
</dbReference>